<reference evidence="1" key="1">
    <citation type="submission" date="2018-02" db="EMBL/GenBank/DDBJ databases">
        <title>Rhizophora mucronata_Transcriptome.</title>
        <authorList>
            <person name="Meera S.P."/>
            <person name="Sreeshan A."/>
            <person name="Augustine A."/>
        </authorList>
    </citation>
    <scope>NUCLEOTIDE SEQUENCE</scope>
    <source>
        <tissue evidence="1">Leaf</tissue>
    </source>
</reference>
<evidence type="ECO:0008006" key="2">
    <source>
        <dbReference type="Google" id="ProtNLM"/>
    </source>
</evidence>
<proteinExistence type="predicted"/>
<organism evidence="1">
    <name type="scientific">Rhizophora mucronata</name>
    <name type="common">Asiatic mangrove</name>
    <dbReference type="NCBI Taxonomy" id="61149"/>
    <lineage>
        <taxon>Eukaryota</taxon>
        <taxon>Viridiplantae</taxon>
        <taxon>Streptophyta</taxon>
        <taxon>Embryophyta</taxon>
        <taxon>Tracheophyta</taxon>
        <taxon>Spermatophyta</taxon>
        <taxon>Magnoliopsida</taxon>
        <taxon>eudicotyledons</taxon>
        <taxon>Gunneridae</taxon>
        <taxon>Pentapetalae</taxon>
        <taxon>rosids</taxon>
        <taxon>fabids</taxon>
        <taxon>Malpighiales</taxon>
        <taxon>Rhizophoraceae</taxon>
        <taxon>Rhizophora</taxon>
    </lineage>
</organism>
<accession>A0A2P2IVP6</accession>
<dbReference type="AlphaFoldDB" id="A0A2P2IVP6"/>
<name>A0A2P2IVP6_RHIMU</name>
<protein>
    <recommendedName>
        <fullName evidence="2">HVA22-like protein</fullName>
    </recommendedName>
</protein>
<dbReference type="EMBL" id="GGEC01004818">
    <property type="protein sequence ID" value="MBW85301.1"/>
    <property type="molecule type" value="Transcribed_RNA"/>
</dbReference>
<sequence length="39" mass="4610">MYGELKLAFVIYLWYPKTKVKAYDYKGKGFGSPKFSAQW</sequence>
<evidence type="ECO:0000313" key="1">
    <source>
        <dbReference type="EMBL" id="MBW85301.1"/>
    </source>
</evidence>